<comment type="caution">
    <text evidence="1">The sequence shown here is derived from an EMBL/GenBank/DDBJ whole genome shotgun (WGS) entry which is preliminary data.</text>
</comment>
<sequence>MRKFTLEQEEASEEELGQAERKQTYTEWARDQMKALQKFTEKIATTSQTPYVDSRLTHMWAARHSLTRPWKRQRHNRKLAKRIAVLNKQIAEHAAKQCRENWLKTCDGLQGKLSTWKTWCLLRHLIDPLSSNTATNRNLTKVLNTYKGDGRRLLEDLKAKYQRQRRAMCTPPARGELPSLVQRRRSRGYGGERGLGGSTQISTRDP</sequence>
<accession>A0ACB8CRF4</accession>
<gene>
    <name evidence="1" type="ORF">HPB49_013216</name>
</gene>
<protein>
    <submittedName>
        <fullName evidence="1">Uncharacterized protein</fullName>
    </submittedName>
</protein>
<reference evidence="1" key="1">
    <citation type="submission" date="2020-05" db="EMBL/GenBank/DDBJ databases">
        <title>Large-scale comparative analyses of tick genomes elucidate their genetic diversity and vector capacities.</title>
        <authorList>
            <person name="Jia N."/>
            <person name="Wang J."/>
            <person name="Shi W."/>
            <person name="Du L."/>
            <person name="Sun Y."/>
            <person name="Zhan W."/>
            <person name="Jiang J."/>
            <person name="Wang Q."/>
            <person name="Zhang B."/>
            <person name="Ji P."/>
            <person name="Sakyi L.B."/>
            <person name="Cui X."/>
            <person name="Yuan T."/>
            <person name="Jiang B."/>
            <person name="Yang W."/>
            <person name="Lam T.T.-Y."/>
            <person name="Chang Q."/>
            <person name="Ding S."/>
            <person name="Wang X."/>
            <person name="Zhu J."/>
            <person name="Ruan X."/>
            <person name="Zhao L."/>
            <person name="Wei J."/>
            <person name="Que T."/>
            <person name="Du C."/>
            <person name="Cheng J."/>
            <person name="Dai P."/>
            <person name="Han X."/>
            <person name="Huang E."/>
            <person name="Gao Y."/>
            <person name="Liu J."/>
            <person name="Shao H."/>
            <person name="Ye R."/>
            <person name="Li L."/>
            <person name="Wei W."/>
            <person name="Wang X."/>
            <person name="Wang C."/>
            <person name="Yang T."/>
            <person name="Huo Q."/>
            <person name="Li W."/>
            <person name="Guo W."/>
            <person name="Chen H."/>
            <person name="Zhou L."/>
            <person name="Ni X."/>
            <person name="Tian J."/>
            <person name="Zhou Y."/>
            <person name="Sheng Y."/>
            <person name="Liu T."/>
            <person name="Pan Y."/>
            <person name="Xia L."/>
            <person name="Li J."/>
            <person name="Zhao F."/>
            <person name="Cao W."/>
        </authorList>
    </citation>
    <scope>NUCLEOTIDE SEQUENCE</scope>
    <source>
        <strain evidence="1">Dsil-2018</strain>
    </source>
</reference>
<evidence type="ECO:0000313" key="1">
    <source>
        <dbReference type="EMBL" id="KAH7949650.1"/>
    </source>
</evidence>
<dbReference type="EMBL" id="CM023474">
    <property type="protein sequence ID" value="KAH7949650.1"/>
    <property type="molecule type" value="Genomic_DNA"/>
</dbReference>
<dbReference type="Proteomes" id="UP000821865">
    <property type="component" value="Chromosome 5"/>
</dbReference>
<proteinExistence type="predicted"/>
<organism evidence="1 2">
    <name type="scientific">Dermacentor silvarum</name>
    <name type="common">Tick</name>
    <dbReference type="NCBI Taxonomy" id="543639"/>
    <lineage>
        <taxon>Eukaryota</taxon>
        <taxon>Metazoa</taxon>
        <taxon>Ecdysozoa</taxon>
        <taxon>Arthropoda</taxon>
        <taxon>Chelicerata</taxon>
        <taxon>Arachnida</taxon>
        <taxon>Acari</taxon>
        <taxon>Parasitiformes</taxon>
        <taxon>Ixodida</taxon>
        <taxon>Ixodoidea</taxon>
        <taxon>Ixodidae</taxon>
        <taxon>Rhipicephalinae</taxon>
        <taxon>Dermacentor</taxon>
    </lineage>
</organism>
<keyword evidence="2" id="KW-1185">Reference proteome</keyword>
<name>A0ACB8CRF4_DERSI</name>
<evidence type="ECO:0000313" key="2">
    <source>
        <dbReference type="Proteomes" id="UP000821865"/>
    </source>
</evidence>